<dbReference type="Gene3D" id="3.40.50.2020">
    <property type="match status" value="1"/>
</dbReference>
<evidence type="ECO:0000259" key="2">
    <source>
        <dbReference type="Pfam" id="PF00156"/>
    </source>
</evidence>
<evidence type="ECO:0000313" key="4">
    <source>
        <dbReference type="EMBL" id="RXZ34761.1"/>
    </source>
</evidence>
<comment type="similarity">
    <text evidence="1">Belongs to the ComF/GntX family.</text>
</comment>
<evidence type="ECO:0000313" key="5">
    <source>
        <dbReference type="Proteomes" id="UP000292347"/>
    </source>
</evidence>
<feature type="domain" description="Double zinc ribbon" evidence="3">
    <location>
        <begin position="13"/>
        <end position="70"/>
    </location>
</feature>
<dbReference type="EMBL" id="SDPT01000001">
    <property type="protein sequence ID" value="RXZ34761.1"/>
    <property type="molecule type" value="Genomic_DNA"/>
</dbReference>
<dbReference type="AlphaFoldDB" id="A0A4Q2IZV0"/>
<dbReference type="OrthoDB" id="9779910at2"/>
<evidence type="ECO:0000256" key="1">
    <source>
        <dbReference type="ARBA" id="ARBA00008007"/>
    </source>
</evidence>
<name>A0A4Q2IZV0_9SPHN</name>
<evidence type="ECO:0000259" key="3">
    <source>
        <dbReference type="Pfam" id="PF18912"/>
    </source>
</evidence>
<dbReference type="InterPro" id="IPR029057">
    <property type="entry name" value="PRTase-like"/>
</dbReference>
<dbReference type="InterPro" id="IPR051910">
    <property type="entry name" value="ComF/GntX_DNA_util-trans"/>
</dbReference>
<dbReference type="PANTHER" id="PTHR47505">
    <property type="entry name" value="DNA UTILIZATION PROTEIN YHGH"/>
    <property type="match status" value="1"/>
</dbReference>
<proteinExistence type="inferred from homology"/>
<reference evidence="4 5" key="1">
    <citation type="submission" date="2019-01" db="EMBL/GenBank/DDBJ databases">
        <title>Sphingomonas mucosissima sp. nov. and Sphingomonas desiccabilis sp. nov., from biological soil crusts in the Colorado Plateau, USA.</title>
        <authorList>
            <person name="Zhu D."/>
        </authorList>
    </citation>
    <scope>NUCLEOTIDE SEQUENCE [LARGE SCALE GENOMIC DNA]</scope>
    <source>
        <strain evidence="4 5">CP1D</strain>
    </source>
</reference>
<dbReference type="Pfam" id="PF18912">
    <property type="entry name" value="DZR_2"/>
    <property type="match status" value="1"/>
</dbReference>
<dbReference type="RefSeq" id="WP_129340545.1">
    <property type="nucleotide sequence ID" value="NZ_JACIDD010000001.1"/>
</dbReference>
<dbReference type="Proteomes" id="UP000292347">
    <property type="component" value="Unassembled WGS sequence"/>
</dbReference>
<dbReference type="PANTHER" id="PTHR47505:SF1">
    <property type="entry name" value="DNA UTILIZATION PROTEIN YHGH"/>
    <property type="match status" value="1"/>
</dbReference>
<dbReference type="SUPFAM" id="SSF53271">
    <property type="entry name" value="PRTase-like"/>
    <property type="match status" value="1"/>
</dbReference>
<accession>A0A4Q2IZV0</accession>
<sequence>MNVVAALVRGSIALALPPRCPACGQVTEADHRFCARCWDGLHFLGPPWCAGCALPFDHDRGADACCAACLAAPPAHAGARAAVAYGPVARDVALKLKYGGRLAAAETMARLMARLMPADAELLVPVPLHRRRLWSRGYNQAALVAGTLSRICGVPAELHLLARTRATPVLRGVGRRERAKLLAGAFAVSGSGRPRLAGKSVVLVDDVYTSGATANACARRLAAAGASKVTVLCWARVLDEAHD</sequence>
<protein>
    <submittedName>
        <fullName evidence="4">ComF family protein</fullName>
    </submittedName>
</protein>
<comment type="caution">
    <text evidence="4">The sequence shown here is derived from an EMBL/GenBank/DDBJ whole genome shotgun (WGS) entry which is preliminary data.</text>
</comment>
<feature type="domain" description="Phosphoribosyltransferase" evidence="2">
    <location>
        <begin position="187"/>
        <end position="233"/>
    </location>
</feature>
<organism evidence="4 5">
    <name type="scientific">Sphingomonas desiccabilis</name>
    <dbReference type="NCBI Taxonomy" id="429134"/>
    <lineage>
        <taxon>Bacteria</taxon>
        <taxon>Pseudomonadati</taxon>
        <taxon>Pseudomonadota</taxon>
        <taxon>Alphaproteobacteria</taxon>
        <taxon>Sphingomonadales</taxon>
        <taxon>Sphingomonadaceae</taxon>
        <taxon>Sphingomonas</taxon>
    </lineage>
</organism>
<keyword evidence="5" id="KW-1185">Reference proteome</keyword>
<dbReference type="InterPro" id="IPR000836">
    <property type="entry name" value="PRTase_dom"/>
</dbReference>
<gene>
    <name evidence="4" type="ORF">EO081_03625</name>
</gene>
<dbReference type="InterPro" id="IPR044005">
    <property type="entry name" value="DZR_2"/>
</dbReference>
<dbReference type="Pfam" id="PF00156">
    <property type="entry name" value="Pribosyltran"/>
    <property type="match status" value="1"/>
</dbReference>
<dbReference type="CDD" id="cd06223">
    <property type="entry name" value="PRTases_typeI"/>
    <property type="match status" value="1"/>
</dbReference>